<evidence type="ECO:0008006" key="4">
    <source>
        <dbReference type="Google" id="ProtNLM"/>
    </source>
</evidence>
<evidence type="ECO:0000313" key="3">
    <source>
        <dbReference type="Proteomes" id="UP001239680"/>
    </source>
</evidence>
<keyword evidence="3" id="KW-1185">Reference proteome</keyword>
<accession>A0ABU0VV11</accession>
<sequence length="144" mass="15449">MKQPLLLTIVLTASVFLGRAAHAQEAVPLSDELFTWSWVMTDYAGRTDVEIVTPPTFYVFDRADGDVGGDTPCGDSWNAKIAIDLPKVAFSEVEAFYSDECPASRNTIAILEALEAVVAARTSSEGLELIGQDGDRLILLNAGG</sequence>
<comment type="caution">
    <text evidence="2">The sequence shown here is derived from an EMBL/GenBank/DDBJ whole genome shotgun (WGS) entry which is preliminary data.</text>
</comment>
<proteinExistence type="predicted"/>
<dbReference type="EMBL" id="JAVDBT010000003">
    <property type="protein sequence ID" value="MDQ2065572.1"/>
    <property type="molecule type" value="Genomic_DNA"/>
</dbReference>
<organism evidence="2 3">
    <name type="scientific">Pseudogemmobacter lacusdianii</name>
    <dbReference type="NCBI Taxonomy" id="3069608"/>
    <lineage>
        <taxon>Bacteria</taxon>
        <taxon>Pseudomonadati</taxon>
        <taxon>Pseudomonadota</taxon>
        <taxon>Alphaproteobacteria</taxon>
        <taxon>Rhodobacterales</taxon>
        <taxon>Paracoccaceae</taxon>
        <taxon>Pseudogemmobacter</taxon>
    </lineage>
</organism>
<evidence type="ECO:0000256" key="1">
    <source>
        <dbReference type="SAM" id="SignalP"/>
    </source>
</evidence>
<dbReference type="RefSeq" id="WP_306679260.1">
    <property type="nucleotide sequence ID" value="NZ_JAVDBT010000003.1"/>
</dbReference>
<reference evidence="2 3" key="1">
    <citation type="submission" date="2023-08" db="EMBL/GenBank/DDBJ databases">
        <title>Characterization of two Paracoccaceae strains isolated from Phycosphere and proposal of Xinfangfangia lacusdiani sp. nov.</title>
        <authorList>
            <person name="Deng Y."/>
            <person name="Zhang Y.Q."/>
        </authorList>
    </citation>
    <scope>NUCLEOTIDE SEQUENCE [LARGE SCALE GENOMIC DNA]</scope>
    <source>
        <strain evidence="2 3">CPCC 101601</strain>
    </source>
</reference>
<gene>
    <name evidence="2" type="ORF">Q9295_04250</name>
</gene>
<dbReference type="Proteomes" id="UP001239680">
    <property type="component" value="Unassembled WGS sequence"/>
</dbReference>
<protein>
    <recommendedName>
        <fullName evidence="4">META domain-containing protein</fullName>
    </recommendedName>
</protein>
<evidence type="ECO:0000313" key="2">
    <source>
        <dbReference type="EMBL" id="MDQ2065572.1"/>
    </source>
</evidence>
<keyword evidence="1" id="KW-0732">Signal</keyword>
<name>A0ABU0VV11_9RHOB</name>
<feature type="signal peptide" evidence="1">
    <location>
        <begin position="1"/>
        <end position="23"/>
    </location>
</feature>
<feature type="chain" id="PRO_5045999397" description="META domain-containing protein" evidence="1">
    <location>
        <begin position="24"/>
        <end position="144"/>
    </location>
</feature>